<dbReference type="Pfam" id="PF00856">
    <property type="entry name" value="SET"/>
    <property type="match status" value="1"/>
</dbReference>
<feature type="domain" description="SET" evidence="4">
    <location>
        <begin position="1"/>
        <end position="92"/>
    </location>
</feature>
<proteinExistence type="predicted"/>
<dbReference type="PANTHER" id="PTHR12197:SF251">
    <property type="entry name" value="EG:BACR7C10.4 PROTEIN"/>
    <property type="match status" value="1"/>
</dbReference>
<keyword evidence="1" id="KW-0489">Methyltransferase</keyword>
<dbReference type="GO" id="GO:0032259">
    <property type="term" value="P:methylation"/>
    <property type="evidence" value="ECO:0007669"/>
    <property type="project" value="UniProtKB-KW"/>
</dbReference>
<dbReference type="PROSITE" id="PS50280">
    <property type="entry name" value="SET"/>
    <property type="match status" value="1"/>
</dbReference>
<dbReference type="GO" id="GO:0008168">
    <property type="term" value="F:methyltransferase activity"/>
    <property type="evidence" value="ECO:0007669"/>
    <property type="project" value="UniProtKB-KW"/>
</dbReference>
<dbReference type="FunFam" id="2.170.270.10:FF:000013">
    <property type="entry name" value="Histone-lysine N-methyltransferase SMYD1 isoform 1"/>
    <property type="match status" value="1"/>
</dbReference>
<evidence type="ECO:0000259" key="4">
    <source>
        <dbReference type="PROSITE" id="PS50280"/>
    </source>
</evidence>
<dbReference type="Proteomes" id="UP000693981">
    <property type="component" value="Unassembled WGS sequence"/>
</dbReference>
<evidence type="ECO:0000256" key="3">
    <source>
        <dbReference type="ARBA" id="ARBA00022691"/>
    </source>
</evidence>
<evidence type="ECO:0000256" key="1">
    <source>
        <dbReference type="ARBA" id="ARBA00022603"/>
    </source>
</evidence>
<evidence type="ECO:0000313" key="6">
    <source>
        <dbReference type="Proteomes" id="UP000693981"/>
    </source>
</evidence>
<dbReference type="SMART" id="SM00317">
    <property type="entry name" value="SET"/>
    <property type="match status" value="1"/>
</dbReference>
<keyword evidence="2" id="KW-0808">Transferase</keyword>
<evidence type="ECO:0000313" key="5">
    <source>
        <dbReference type="EMBL" id="KAG7375448.1"/>
    </source>
</evidence>
<dbReference type="AlphaFoldDB" id="A0A8T1V5W2"/>
<organism evidence="5 6">
    <name type="scientific">Phytophthora boehmeriae</name>
    <dbReference type="NCBI Taxonomy" id="109152"/>
    <lineage>
        <taxon>Eukaryota</taxon>
        <taxon>Sar</taxon>
        <taxon>Stramenopiles</taxon>
        <taxon>Oomycota</taxon>
        <taxon>Peronosporomycetes</taxon>
        <taxon>Peronosporales</taxon>
        <taxon>Peronosporaceae</taxon>
        <taxon>Phytophthora</taxon>
    </lineage>
</organism>
<gene>
    <name evidence="5" type="primary">SMYD3_1</name>
    <name evidence="5" type="ORF">PHYBOEH_002532</name>
</gene>
<keyword evidence="6" id="KW-1185">Reference proteome</keyword>
<dbReference type="InterPro" id="IPR001214">
    <property type="entry name" value="SET_dom"/>
</dbReference>
<dbReference type="EMBL" id="JAGDFL010001647">
    <property type="protein sequence ID" value="KAG7375448.1"/>
    <property type="molecule type" value="Genomic_DNA"/>
</dbReference>
<accession>A0A8T1V5W2</accession>
<name>A0A8T1V5W2_9STRA</name>
<dbReference type="PANTHER" id="PTHR12197">
    <property type="entry name" value="HISTONE-LYSINE N-METHYLTRANSFERASE SMYD"/>
    <property type="match status" value="1"/>
</dbReference>
<evidence type="ECO:0000256" key="2">
    <source>
        <dbReference type="ARBA" id="ARBA00022679"/>
    </source>
</evidence>
<sequence>MEDKSPVNKSFDELQQELETEILELFGRVNCNAFSLANQVTNEVVGLGLFPEGALFNHDCDPNCVVSFCGQQMQVRTVRDVEAGEELTVSYIELLQPTHARREELKNSYFFECACARCQDAIQEEGVQEDWFLDGLECGECEASGVGGVVREIHRR</sequence>
<protein>
    <submittedName>
        <fullName evidence="5">SET and MYND domain-containing protein 3</fullName>
    </submittedName>
</protein>
<dbReference type="GO" id="GO:0005634">
    <property type="term" value="C:nucleus"/>
    <property type="evidence" value="ECO:0007669"/>
    <property type="project" value="TreeGrafter"/>
</dbReference>
<comment type="caution">
    <text evidence="5">The sequence shown here is derived from an EMBL/GenBank/DDBJ whole genome shotgun (WGS) entry which is preliminary data.</text>
</comment>
<dbReference type="OrthoDB" id="194692at2759"/>
<dbReference type="InterPro" id="IPR050869">
    <property type="entry name" value="H3K4_H4K5_MeTrfase"/>
</dbReference>
<keyword evidence="3" id="KW-0949">S-adenosyl-L-methionine</keyword>
<reference evidence="5" key="1">
    <citation type="submission" date="2021-02" db="EMBL/GenBank/DDBJ databases">
        <authorList>
            <person name="Palmer J.M."/>
        </authorList>
    </citation>
    <scope>NUCLEOTIDE SEQUENCE</scope>
    <source>
        <strain evidence="5">SCRP23</strain>
    </source>
</reference>